<dbReference type="InterPro" id="IPR035073">
    <property type="entry name" value="At2g17340_3_helix_bundle"/>
</dbReference>
<gene>
    <name evidence="24" type="ORF">P4O66_006149</name>
</gene>
<evidence type="ECO:0000256" key="14">
    <source>
        <dbReference type="ARBA" id="ARBA00022990"/>
    </source>
</evidence>
<evidence type="ECO:0000256" key="15">
    <source>
        <dbReference type="ARBA" id="ARBA00022993"/>
    </source>
</evidence>
<evidence type="ECO:0000256" key="1">
    <source>
        <dbReference type="ARBA" id="ARBA00001936"/>
    </source>
</evidence>
<dbReference type="GO" id="GO:0016787">
    <property type="term" value="F:hydrolase activity"/>
    <property type="evidence" value="ECO:0007669"/>
    <property type="project" value="UniProtKB-KW"/>
</dbReference>
<evidence type="ECO:0000256" key="22">
    <source>
        <dbReference type="ARBA" id="ARBA00046055"/>
    </source>
</evidence>
<keyword evidence="17" id="KW-0464">Manganese</keyword>
<dbReference type="EMBL" id="JAROKS010000011">
    <property type="protein sequence ID" value="KAK1800124.1"/>
    <property type="molecule type" value="Genomic_DNA"/>
</dbReference>
<dbReference type="FunFam" id="1.20.1700.10:FF:000001">
    <property type="entry name" value="Pantothenate kinase 4"/>
    <property type="match status" value="1"/>
</dbReference>
<keyword evidence="16" id="KW-0944">Nitration</keyword>
<dbReference type="Proteomes" id="UP001239994">
    <property type="component" value="Unassembled WGS sequence"/>
</dbReference>
<evidence type="ECO:0000256" key="13">
    <source>
        <dbReference type="ARBA" id="ARBA00022840"/>
    </source>
</evidence>
<evidence type="ECO:0000256" key="10">
    <source>
        <dbReference type="ARBA" id="ARBA00022723"/>
    </source>
</evidence>
<dbReference type="SUPFAM" id="SSF53067">
    <property type="entry name" value="Actin-like ATPase domain"/>
    <property type="match status" value="2"/>
</dbReference>
<dbReference type="AlphaFoldDB" id="A0AAD8ZK92"/>
<evidence type="ECO:0000256" key="4">
    <source>
        <dbReference type="ARBA" id="ARBA00005538"/>
    </source>
</evidence>
<name>A0AAD8ZK92_9TELE</name>
<dbReference type="InterPro" id="IPR004567">
    <property type="entry name" value="Type_II_PanK"/>
</dbReference>
<evidence type="ECO:0000313" key="25">
    <source>
        <dbReference type="Proteomes" id="UP001239994"/>
    </source>
</evidence>
<dbReference type="Gene3D" id="3.30.420.40">
    <property type="match status" value="1"/>
</dbReference>
<accession>A0AAD8ZK92</accession>
<feature type="non-terminal residue" evidence="24">
    <location>
        <position position="1"/>
    </location>
</feature>
<feature type="domain" description="Damage-control phosphatase ARMT1-like metal-binding" evidence="23">
    <location>
        <begin position="456"/>
        <end position="763"/>
    </location>
</feature>
<dbReference type="FunFam" id="3.30.420.510:FF:000002">
    <property type="entry name" value="Pantothenate kinase 4"/>
    <property type="match status" value="1"/>
</dbReference>
<dbReference type="InterPro" id="IPR036075">
    <property type="entry name" value="ARMT-1-like_metal-bd_sf"/>
</dbReference>
<dbReference type="InterPro" id="IPR015844">
    <property type="entry name" value="PanK_long"/>
</dbReference>
<keyword evidence="14" id="KW-0007">Acetylation</keyword>
<comment type="subunit">
    <text evidence="5">Homodimer. Interacts with PKM.</text>
</comment>
<dbReference type="GO" id="GO:0046872">
    <property type="term" value="F:metal ion binding"/>
    <property type="evidence" value="ECO:0007669"/>
    <property type="project" value="UniProtKB-KW"/>
</dbReference>
<keyword evidence="9" id="KW-0533">Nickel</keyword>
<dbReference type="CDD" id="cd24123">
    <property type="entry name" value="ASKHA_NBD_PanK-II_Pank4"/>
    <property type="match status" value="1"/>
</dbReference>
<dbReference type="FunFam" id="3.40.50.10880:FF:000001">
    <property type="entry name" value="Pantothenate kinase 4"/>
    <property type="match status" value="1"/>
</dbReference>
<comment type="catalytic activity">
    <reaction evidence="18">
        <text>(R)-4'-phosphopantetheine + H2O = (R)-pantetheine + phosphate</text>
        <dbReference type="Rhea" id="RHEA:68328"/>
        <dbReference type="ChEBI" id="CHEBI:15377"/>
        <dbReference type="ChEBI" id="CHEBI:16753"/>
        <dbReference type="ChEBI" id="CHEBI:43474"/>
        <dbReference type="ChEBI" id="CHEBI:61723"/>
    </reaction>
    <physiologicalReaction direction="left-to-right" evidence="18">
        <dbReference type="Rhea" id="RHEA:68329"/>
    </physiologicalReaction>
</comment>
<dbReference type="GO" id="GO:0005634">
    <property type="term" value="C:nucleus"/>
    <property type="evidence" value="ECO:0007669"/>
    <property type="project" value="TreeGrafter"/>
</dbReference>
<dbReference type="InterPro" id="IPR002791">
    <property type="entry name" value="ARMT1-like_metal-bd"/>
</dbReference>
<keyword evidence="7" id="KW-0963">Cytoplasm</keyword>
<dbReference type="Gene3D" id="3.30.420.510">
    <property type="match status" value="1"/>
</dbReference>
<evidence type="ECO:0000256" key="19">
    <source>
        <dbReference type="ARBA" id="ARBA00029319"/>
    </source>
</evidence>
<dbReference type="GO" id="GO:0015937">
    <property type="term" value="P:coenzyme A biosynthetic process"/>
    <property type="evidence" value="ECO:0007669"/>
    <property type="project" value="UniProtKB-KW"/>
</dbReference>
<sequence length="782" mass="87879">AWKMATYVEAVRGSHSMDKSITLPPDEIFRNLENAKRFAIDIGGSLTKLAYYSTVQHKVAKVRSFDHAAKVSFQQESDGEPLYEISVQEEITARLHFIKFENTYIETCLDFIKDHLVNTETKVIKATGGGAYKFKDLIEKKLKLKVDKEDEMSCLIKGCNFVLKNIPHEVFVYAKHGDSEFRFQNTHPDIFPYLLVNIGSGVSIVKVEAEDRFERIGGSSIGGGTFWGLGALLTKTKRFDELLQLASRGQHTSVDMLVKDIYGGAYGCLGLTGDLIASSFGKSATAEKEFSKEDMAKSLLHMISNDIGQLACLYARLHNLSRVYFGGFFIRGHPVTMHTITYSINYFTKGEVQALFLRHEGYLGAIGAFLKGAEEDNPNQYCWGENYAGSSGLLSVSPELNPMQRERSGTFDMLEMDRLERQLVNLPLLQDSSSYIPDTVDLTEDTLAREYWLCCFEEALDGVVKRAIASQKDQPEAAERAEKFRQKYRDKLQTLRHQPFAYGSLTVRSLLDTREHCLNEFNFPDPYSKIKQKENDLALKSYQRVLKTLEELSWEQRQIALVRGLLAGNVFDWGAKAVSDVLESDPEFGFEKAKQQLQERPWLVDTYNQWIERLKGPPHKCALFFVDNSGMDIILGVFPFVRELLSRGTEVVLASNSGPALNDVTNGELQILTERIAAMDPAIQASLSEDRLTLVQSGSSSPCLDLSRLDKVLATVVRERGTDLVVIEGMGRAIHTNYYAALSCESLKLAVIKNSWLADRLGGKIFSVVFKYEVPSIIQGHH</sequence>
<keyword evidence="10" id="KW-0479">Metal-binding</keyword>
<comment type="caution">
    <text evidence="24">The sequence shown here is derived from an EMBL/GenBank/DDBJ whole genome shotgun (WGS) entry which is preliminary data.</text>
</comment>
<keyword evidence="13" id="KW-0067">ATP-binding</keyword>
<evidence type="ECO:0000259" key="23">
    <source>
        <dbReference type="Pfam" id="PF01937"/>
    </source>
</evidence>
<dbReference type="GO" id="GO:0004594">
    <property type="term" value="F:pantothenate kinase activity"/>
    <property type="evidence" value="ECO:0007669"/>
    <property type="project" value="InterPro"/>
</dbReference>
<comment type="cofactor">
    <cofactor evidence="1">
        <name>Mn(2+)</name>
        <dbReference type="ChEBI" id="CHEBI:29035"/>
    </cofactor>
</comment>
<dbReference type="NCBIfam" id="TIGR00555">
    <property type="entry name" value="panK_eukar"/>
    <property type="match status" value="1"/>
</dbReference>
<evidence type="ECO:0000256" key="7">
    <source>
        <dbReference type="ARBA" id="ARBA00022490"/>
    </source>
</evidence>
<keyword evidence="8" id="KW-0597">Phosphoprotein</keyword>
<keyword evidence="12" id="KW-0378">Hydrolase</keyword>
<dbReference type="SUPFAM" id="SSF111321">
    <property type="entry name" value="AF1104-like"/>
    <property type="match status" value="1"/>
</dbReference>
<evidence type="ECO:0000313" key="24">
    <source>
        <dbReference type="EMBL" id="KAK1800124.1"/>
    </source>
</evidence>
<dbReference type="Pfam" id="PF03630">
    <property type="entry name" value="Fumble"/>
    <property type="match status" value="1"/>
</dbReference>
<evidence type="ECO:0000256" key="20">
    <source>
        <dbReference type="ARBA" id="ARBA00029347"/>
    </source>
</evidence>
<dbReference type="Gene3D" id="1.20.1700.10">
    <property type="entry name" value="AF1104-like"/>
    <property type="match status" value="1"/>
</dbReference>
<comment type="cofactor">
    <cofactor evidence="2">
        <name>Ni(2+)</name>
        <dbReference type="ChEBI" id="CHEBI:49786"/>
    </cofactor>
</comment>
<comment type="catalytic activity">
    <reaction evidence="19">
        <text>(R)-4'-phosphopantetheine sulfonate + H2O = (R)-pantetheine sulfonate + phosphate</text>
        <dbReference type="Rhea" id="RHEA:68336"/>
        <dbReference type="ChEBI" id="CHEBI:15377"/>
        <dbReference type="ChEBI" id="CHEBI:43474"/>
        <dbReference type="ChEBI" id="CHEBI:177300"/>
        <dbReference type="ChEBI" id="CHEBI:177301"/>
    </reaction>
    <physiologicalReaction direction="left-to-right" evidence="19">
        <dbReference type="Rhea" id="RHEA:68337"/>
    </physiologicalReaction>
</comment>
<evidence type="ECO:0000256" key="9">
    <source>
        <dbReference type="ARBA" id="ARBA00022596"/>
    </source>
</evidence>
<organism evidence="24 25">
    <name type="scientific">Electrophorus voltai</name>
    <dbReference type="NCBI Taxonomy" id="2609070"/>
    <lineage>
        <taxon>Eukaryota</taxon>
        <taxon>Metazoa</taxon>
        <taxon>Chordata</taxon>
        <taxon>Craniata</taxon>
        <taxon>Vertebrata</taxon>
        <taxon>Euteleostomi</taxon>
        <taxon>Actinopterygii</taxon>
        <taxon>Neopterygii</taxon>
        <taxon>Teleostei</taxon>
        <taxon>Ostariophysi</taxon>
        <taxon>Gymnotiformes</taxon>
        <taxon>Gymnotoidei</taxon>
        <taxon>Gymnotidae</taxon>
        <taxon>Electrophorus</taxon>
    </lineage>
</organism>
<dbReference type="PIRSF" id="PIRSF036939">
    <property type="entry name" value="PanK_long"/>
    <property type="match status" value="1"/>
</dbReference>
<dbReference type="PANTHER" id="PTHR12280:SF20">
    <property type="entry name" value="4'-PHOSPHOPANTETHEINE PHOSPHATASE"/>
    <property type="match status" value="1"/>
</dbReference>
<dbReference type="FunFam" id="3.30.420.40:FF:000067">
    <property type="entry name" value="Pantothenate kinase 4"/>
    <property type="match status" value="1"/>
</dbReference>
<evidence type="ECO:0000256" key="8">
    <source>
        <dbReference type="ARBA" id="ARBA00022553"/>
    </source>
</evidence>
<dbReference type="Gene3D" id="3.40.50.10880">
    <property type="entry name" value="Uncharacterised protein PF01937, DUF89, domain 3"/>
    <property type="match status" value="1"/>
</dbReference>
<comment type="subcellular location">
    <subcellularLocation>
        <location evidence="3">Cytoplasm</location>
    </subcellularLocation>
</comment>
<keyword evidence="15" id="KW-0173">Coenzyme A biosynthesis</keyword>
<evidence type="ECO:0000256" key="16">
    <source>
        <dbReference type="ARBA" id="ARBA00023074"/>
    </source>
</evidence>
<dbReference type="InterPro" id="IPR043129">
    <property type="entry name" value="ATPase_NBD"/>
</dbReference>
<evidence type="ECO:0000256" key="5">
    <source>
        <dbReference type="ARBA" id="ARBA00011388"/>
    </source>
</evidence>
<comment type="catalytic activity">
    <reaction evidence="20">
        <text>(R)-4'-phospho-S-sulfopantetheine + H2O = (R)-S-sulfopantetheine + phosphate</text>
        <dbReference type="Rhea" id="RHEA:68340"/>
        <dbReference type="ChEBI" id="CHEBI:15377"/>
        <dbReference type="ChEBI" id="CHEBI:43474"/>
        <dbReference type="ChEBI" id="CHEBI:177302"/>
        <dbReference type="ChEBI" id="CHEBI:177303"/>
    </reaction>
    <physiologicalReaction direction="left-to-right" evidence="20">
        <dbReference type="Rhea" id="RHEA:68341"/>
    </physiologicalReaction>
</comment>
<evidence type="ECO:0000256" key="6">
    <source>
        <dbReference type="ARBA" id="ARBA00019490"/>
    </source>
</evidence>
<protein>
    <recommendedName>
        <fullName evidence="6">4'-phosphopantetheine phosphatase</fullName>
    </recommendedName>
    <alternativeName>
        <fullName evidence="21">Inactive pantothenic acid kinase 4</fullName>
    </alternativeName>
</protein>
<evidence type="ECO:0000256" key="3">
    <source>
        <dbReference type="ARBA" id="ARBA00004496"/>
    </source>
</evidence>
<evidence type="ECO:0000256" key="2">
    <source>
        <dbReference type="ARBA" id="ARBA00001967"/>
    </source>
</evidence>
<keyword evidence="11" id="KW-0547">Nucleotide-binding</keyword>
<dbReference type="GO" id="GO:0005524">
    <property type="term" value="F:ATP binding"/>
    <property type="evidence" value="ECO:0007669"/>
    <property type="project" value="UniProtKB-KW"/>
</dbReference>
<dbReference type="PANTHER" id="PTHR12280">
    <property type="entry name" value="PANTOTHENATE KINASE"/>
    <property type="match status" value="1"/>
</dbReference>
<evidence type="ECO:0000256" key="12">
    <source>
        <dbReference type="ARBA" id="ARBA00022801"/>
    </source>
</evidence>
<dbReference type="GO" id="GO:0005829">
    <property type="term" value="C:cytosol"/>
    <property type="evidence" value="ECO:0007669"/>
    <property type="project" value="TreeGrafter"/>
</dbReference>
<keyword evidence="25" id="KW-1185">Reference proteome</keyword>
<dbReference type="Gene3D" id="1.10.285.20">
    <property type="entry name" value="Uncharacterised protein PF01937, DUF89, domain 2"/>
    <property type="match status" value="1"/>
</dbReference>
<reference evidence="24" key="1">
    <citation type="submission" date="2023-03" db="EMBL/GenBank/DDBJ databases">
        <title>Electrophorus voltai genome.</title>
        <authorList>
            <person name="Bian C."/>
        </authorList>
    </citation>
    <scope>NUCLEOTIDE SEQUENCE</scope>
    <source>
        <strain evidence="24">CB-2022</strain>
        <tissue evidence="24">Muscle</tissue>
    </source>
</reference>
<evidence type="ECO:0000256" key="21">
    <source>
        <dbReference type="ARBA" id="ARBA00032948"/>
    </source>
</evidence>
<proteinExistence type="inferred from homology"/>
<evidence type="ECO:0000256" key="11">
    <source>
        <dbReference type="ARBA" id="ARBA00022741"/>
    </source>
</evidence>
<comment type="similarity">
    <text evidence="4">In the N-terminal section; belongs to the type II pantothenate kinase family.</text>
</comment>
<dbReference type="Pfam" id="PF01937">
    <property type="entry name" value="ARMT1-like_dom"/>
    <property type="match status" value="1"/>
</dbReference>
<evidence type="ECO:0000256" key="17">
    <source>
        <dbReference type="ARBA" id="ARBA00023211"/>
    </source>
</evidence>
<comment type="function">
    <text evidence="22">Phosphatase which shows a preference for 4'-phosphopantetheine and its oxidatively damaged forms (sulfonate or S-sulfonate), providing strong indirect evidence that the phosphatase activity pre-empts damage in the coenzyme A (CoA) pathway. Hydrolyzing excess 4'-phosphopantetheine could constitute a directed overflow mechanism to prevent its oxidation to the S-sulfonate, sulfonate, or other forms. Hydrolyzing 4'-phosphopantetheine sulfonate or S-sulfonate would forestall their conversion to inactive forms of CoA and acyl carrier protein. May play a role in the physiological regulation of CoA intracellular levels.</text>
</comment>
<evidence type="ECO:0000256" key="18">
    <source>
        <dbReference type="ARBA" id="ARBA00029312"/>
    </source>
</evidence>